<dbReference type="EMBL" id="JABAGI010000003">
    <property type="protein sequence ID" value="NME61903.1"/>
    <property type="molecule type" value="Genomic_DNA"/>
</dbReference>
<reference evidence="2 3" key="1">
    <citation type="submission" date="2020-04" db="EMBL/GenBank/DDBJ databases">
        <authorList>
            <person name="Hitch T.C.A."/>
            <person name="Wylensek D."/>
            <person name="Clavel T."/>
        </authorList>
    </citation>
    <scope>NUCLEOTIDE SEQUENCE [LARGE SCALE GENOMIC DNA]</scope>
    <source>
        <strain evidence="2 3">BSM-130-P53-3C</strain>
    </source>
</reference>
<evidence type="ECO:0000256" key="1">
    <source>
        <dbReference type="SAM" id="MobiDB-lite"/>
    </source>
</evidence>
<evidence type="ECO:0000313" key="2">
    <source>
        <dbReference type="EMBL" id="NME61903.1"/>
    </source>
</evidence>
<protein>
    <submittedName>
        <fullName evidence="2">Uncharacterized protein</fullName>
    </submittedName>
</protein>
<feature type="compositionally biased region" description="Basic and acidic residues" evidence="1">
    <location>
        <begin position="28"/>
        <end position="48"/>
    </location>
</feature>
<proteinExistence type="predicted"/>
<dbReference type="AlphaFoldDB" id="A0A7X9NQT7"/>
<evidence type="ECO:0000313" key="3">
    <source>
        <dbReference type="Proteomes" id="UP000588369"/>
    </source>
</evidence>
<organism evidence="2 3">
    <name type="scientific">Bifidobacterium thermophilum</name>
    <dbReference type="NCBI Taxonomy" id="33905"/>
    <lineage>
        <taxon>Bacteria</taxon>
        <taxon>Bacillati</taxon>
        <taxon>Actinomycetota</taxon>
        <taxon>Actinomycetes</taxon>
        <taxon>Bifidobacteriales</taxon>
        <taxon>Bifidobacteriaceae</taxon>
        <taxon>Bifidobacterium</taxon>
    </lineage>
</organism>
<sequence length="58" mass="6701">MRPADAYGNGMKPLTFTTRARRTLVLGDHVREQSGTHDRRTDQDKETTCRTSKRKSKH</sequence>
<gene>
    <name evidence="2" type="ORF">HF844_03665</name>
</gene>
<dbReference type="Proteomes" id="UP000588369">
    <property type="component" value="Unassembled WGS sequence"/>
</dbReference>
<comment type="caution">
    <text evidence="2">The sequence shown here is derived from an EMBL/GenBank/DDBJ whole genome shotgun (WGS) entry which is preliminary data.</text>
</comment>
<dbReference type="RefSeq" id="WP_168984003.1">
    <property type="nucleotide sequence ID" value="NZ_JABAGI010000003.1"/>
</dbReference>
<accession>A0A7X9NQT7</accession>
<name>A0A7X9NQT7_9BIFI</name>
<feature type="region of interest" description="Disordered" evidence="1">
    <location>
        <begin position="27"/>
        <end position="58"/>
    </location>
</feature>